<keyword evidence="5" id="KW-1185">Reference proteome</keyword>
<dbReference type="InterPro" id="IPR036736">
    <property type="entry name" value="ACP-like_sf"/>
</dbReference>
<reference evidence="2 4" key="1">
    <citation type="submission" date="2019-07" db="EMBL/GenBank/DDBJ databases">
        <authorList>
            <person name="Qu J.-H."/>
        </authorList>
    </citation>
    <scope>NUCLEOTIDE SEQUENCE [LARGE SCALE GENOMIC DNA]</scope>
    <source>
        <strain evidence="2 4">MDT1-10-3</strain>
    </source>
</reference>
<reference evidence="3 5" key="3">
    <citation type="submission" date="2024-08" db="EMBL/GenBank/DDBJ databases">
        <authorList>
            <person name="Wei W."/>
        </authorList>
    </citation>
    <scope>NUCLEOTIDE SEQUENCE [LARGE SCALE GENOMIC DNA]</scope>
    <source>
        <strain evidence="3 5">XU2</strain>
    </source>
</reference>
<gene>
    <name evidence="3" type="ORF">ACD591_09290</name>
    <name evidence="2" type="ORF">FOE74_14825</name>
</gene>
<dbReference type="RefSeq" id="WP_149099408.1">
    <property type="nucleotide sequence ID" value="NZ_BMMG01000005.1"/>
</dbReference>
<sequence>MEAKAFIDNFREQFIDADEITVGMDTRFRDLPTWDSLTGMSILVMIQDDYQVSFTAEELKQCNTVQEVYDKVSLKQG</sequence>
<dbReference type="InterPro" id="IPR009081">
    <property type="entry name" value="PP-bd_ACP"/>
</dbReference>
<evidence type="ECO:0000313" key="2">
    <source>
        <dbReference type="EMBL" id="KAA6432376.1"/>
    </source>
</evidence>
<comment type="caution">
    <text evidence="2">The sequence shown here is derived from an EMBL/GenBank/DDBJ whole genome shotgun (WGS) entry which is preliminary data.</text>
</comment>
<dbReference type="SUPFAM" id="SSF47336">
    <property type="entry name" value="ACP-like"/>
    <property type="match status" value="1"/>
</dbReference>
<dbReference type="EMBL" id="VKKZ01000022">
    <property type="protein sequence ID" value="KAA6432376.1"/>
    <property type="molecule type" value="Genomic_DNA"/>
</dbReference>
<dbReference type="Proteomes" id="UP001570846">
    <property type="component" value="Unassembled WGS sequence"/>
</dbReference>
<dbReference type="PROSITE" id="PS50075">
    <property type="entry name" value="CARRIER"/>
    <property type="match status" value="1"/>
</dbReference>
<evidence type="ECO:0000313" key="3">
    <source>
        <dbReference type="EMBL" id="MFA1771482.1"/>
    </source>
</evidence>
<evidence type="ECO:0000259" key="1">
    <source>
        <dbReference type="PROSITE" id="PS50075"/>
    </source>
</evidence>
<name>A0A5M8QC33_9BACT</name>
<proteinExistence type="predicted"/>
<dbReference type="AlphaFoldDB" id="A0A5M8QC33"/>
<dbReference type="OrthoDB" id="675004at2"/>
<accession>A0A5M8QC33</accession>
<organism evidence="2 4">
    <name type="scientific">Rufibacter glacialis</name>
    <dbReference type="NCBI Taxonomy" id="1259555"/>
    <lineage>
        <taxon>Bacteria</taxon>
        <taxon>Pseudomonadati</taxon>
        <taxon>Bacteroidota</taxon>
        <taxon>Cytophagia</taxon>
        <taxon>Cytophagales</taxon>
        <taxon>Hymenobacteraceae</taxon>
        <taxon>Rufibacter</taxon>
    </lineage>
</organism>
<dbReference type="Proteomes" id="UP000323866">
    <property type="component" value="Unassembled WGS sequence"/>
</dbReference>
<dbReference type="Gene3D" id="1.10.1200.10">
    <property type="entry name" value="ACP-like"/>
    <property type="match status" value="1"/>
</dbReference>
<dbReference type="Pfam" id="PF00550">
    <property type="entry name" value="PP-binding"/>
    <property type="match status" value="1"/>
</dbReference>
<dbReference type="EMBL" id="JBGOGF010000004">
    <property type="protein sequence ID" value="MFA1771482.1"/>
    <property type="molecule type" value="Genomic_DNA"/>
</dbReference>
<reference evidence="2 4" key="2">
    <citation type="submission" date="2019-09" db="EMBL/GenBank/DDBJ databases">
        <title>A bacterium isolated from glacier soil.</title>
        <authorList>
            <person name="Liu Q."/>
        </authorList>
    </citation>
    <scope>NUCLEOTIDE SEQUENCE [LARGE SCALE GENOMIC DNA]</scope>
    <source>
        <strain evidence="2 4">MDT1-10-3</strain>
    </source>
</reference>
<evidence type="ECO:0000313" key="4">
    <source>
        <dbReference type="Proteomes" id="UP000323866"/>
    </source>
</evidence>
<protein>
    <submittedName>
        <fullName evidence="2">Acyl carrier protein</fullName>
    </submittedName>
</protein>
<evidence type="ECO:0000313" key="5">
    <source>
        <dbReference type="Proteomes" id="UP001570846"/>
    </source>
</evidence>
<feature type="domain" description="Carrier" evidence="1">
    <location>
        <begin position="1"/>
        <end position="76"/>
    </location>
</feature>